<gene>
    <name evidence="2" type="ORF">MAC_08473</name>
</gene>
<dbReference type="EMBL" id="GL698576">
    <property type="protein sequence ID" value="EFY85470.1"/>
    <property type="molecule type" value="Genomic_DNA"/>
</dbReference>
<dbReference type="eggNOG" id="ENOG502RAE9">
    <property type="taxonomic scope" value="Eukaryota"/>
</dbReference>
<organism evidence="3">
    <name type="scientific">Metarhizium acridum (strain CQMa 102)</name>
    <dbReference type="NCBI Taxonomy" id="655827"/>
    <lineage>
        <taxon>Eukaryota</taxon>
        <taxon>Fungi</taxon>
        <taxon>Dikarya</taxon>
        <taxon>Ascomycota</taxon>
        <taxon>Pezizomycotina</taxon>
        <taxon>Sordariomycetes</taxon>
        <taxon>Hypocreomycetidae</taxon>
        <taxon>Hypocreales</taxon>
        <taxon>Clavicipitaceae</taxon>
        <taxon>Metarhizium</taxon>
    </lineage>
</organism>
<protein>
    <submittedName>
        <fullName evidence="2">Uncharacterized protein</fullName>
    </submittedName>
</protein>
<dbReference type="OrthoDB" id="10314383at2759"/>
<evidence type="ECO:0000256" key="1">
    <source>
        <dbReference type="SAM" id="SignalP"/>
    </source>
</evidence>
<dbReference type="InParanoid" id="E9EF25"/>
<feature type="signal peptide" evidence="1">
    <location>
        <begin position="1"/>
        <end position="24"/>
    </location>
</feature>
<keyword evidence="3" id="KW-1185">Reference proteome</keyword>
<dbReference type="HOGENOM" id="CLU_2527952_0_0_1"/>
<name>E9EF25_METAQ</name>
<dbReference type="Proteomes" id="UP000002499">
    <property type="component" value="Unassembled WGS sequence"/>
</dbReference>
<evidence type="ECO:0000313" key="3">
    <source>
        <dbReference type="Proteomes" id="UP000002499"/>
    </source>
</evidence>
<evidence type="ECO:0000313" key="2">
    <source>
        <dbReference type="EMBL" id="EFY85470.1"/>
    </source>
</evidence>
<reference evidence="2 3" key="1">
    <citation type="journal article" date="2011" name="PLoS Genet.">
        <title>Genome sequencing and comparative transcriptomics of the model entomopathogenic fungi Metarhizium anisopliae and M. acridum.</title>
        <authorList>
            <person name="Gao Q."/>
            <person name="Jin K."/>
            <person name="Ying S.H."/>
            <person name="Zhang Y."/>
            <person name="Xiao G."/>
            <person name="Shang Y."/>
            <person name="Duan Z."/>
            <person name="Hu X."/>
            <person name="Xie X.Q."/>
            <person name="Zhou G."/>
            <person name="Peng G."/>
            <person name="Luo Z."/>
            <person name="Huang W."/>
            <person name="Wang B."/>
            <person name="Fang W."/>
            <person name="Wang S."/>
            <person name="Zhong Y."/>
            <person name="Ma L.J."/>
            <person name="St Leger R.J."/>
            <person name="Zhao G.P."/>
            <person name="Pei Y."/>
            <person name="Feng M.G."/>
            <person name="Xia Y."/>
            <person name="Wang C."/>
        </authorList>
    </citation>
    <scope>NUCLEOTIDE SEQUENCE [LARGE SCALE GENOMIC DNA]</scope>
    <source>
        <strain evidence="2 3">CQMa 102</strain>
    </source>
</reference>
<dbReference type="KEGG" id="maw:19252784"/>
<feature type="chain" id="PRO_5003235699" evidence="1">
    <location>
        <begin position="25"/>
        <end position="96"/>
    </location>
</feature>
<dbReference type="AlphaFoldDB" id="E9EF25"/>
<sequence length="96" mass="9380">MKQVAYLAFIAATAFLAVSSPVGASPATKDAEAGNKGKSIGDSAGALADSIAKHDAGKIAQNAVALAGSIVDSASGKGKKEAREAVVAPVLKSEAI</sequence>
<dbReference type="GeneID" id="19252784"/>
<accession>E9EF25</accession>
<keyword evidence="1" id="KW-0732">Signal</keyword>
<proteinExistence type="predicted"/>